<dbReference type="PANTHER" id="PTHR42840:SF5">
    <property type="entry name" value="NAD(P)-BINDING ROSSMANN-FOLD SUPERFAMILY PROTEIN"/>
    <property type="match status" value="1"/>
</dbReference>
<dbReference type="SMART" id="SM00129">
    <property type="entry name" value="KISc"/>
    <property type="match status" value="1"/>
</dbReference>
<dbReference type="SUPFAM" id="SSF55347">
    <property type="entry name" value="Glyceraldehyde-3-phosphate dehydrogenase-like, C-terminal domain"/>
    <property type="match status" value="1"/>
</dbReference>
<accession>A0ABP0KXE6</accession>
<comment type="similarity">
    <text evidence="1">Belongs to the Gfo/Idh/MocA family.</text>
</comment>
<evidence type="ECO:0000313" key="5">
    <source>
        <dbReference type="Proteomes" id="UP001642484"/>
    </source>
</evidence>
<dbReference type="Pfam" id="PF00225">
    <property type="entry name" value="Kinesin"/>
    <property type="match status" value="1"/>
</dbReference>
<evidence type="ECO:0000259" key="3">
    <source>
        <dbReference type="SMART" id="SM00129"/>
    </source>
</evidence>
<sequence>MEIAAPLLTVALVSGEELGRFRASSGEDLRRQLFAVPRRLTPLRRADPRSTQLVCKDGLVSEGQVFTEDQDIQILLAPRHFAVCVLRSWRHPRATPLVMDTAQGLVTDAKGNLLELDYVFDEAADSEMIFAEFWEDMLLQSLQGRRSLLLGYGPAGSGKMHSMFGEDGLVLKTHKYLQANVTTNSVAVEFMEIITERAYDLLAEETSLEQNHRVRYGKDQVTVEGIQPRSMDVATALRTGLASRNGSRGPPFAHSSTKTSLVFNIHLSLEHLEEPSLIQFVRLPASNFPRATHATHHRPDPAVIFELKPLNAVTQVLQCLIPGRTRGFVPYRESAVTMLMSNVLRSASPQLVILGTCTGAEEDTWTTLRFLKRMRSCLSQKDAVDTETVTGLSTEANFLKGRISELQGILKESETHMVKQGQVIASLKKELEKAKGETGRTRSEGEERQIESDHLAPCSRPLRVALVGAGAFARKAHLPSLREHADCFEVVALWSRTRASAEAAADAVGLAILWGEDGWADLLSGRLSVELLDVVLPIQDQARFVRQALDANLAVVSEKPIARNTSEAQELLRSAPSRGWWVAENWRFEPAFLLARAALPALGEVLSFSANAQSLMPEDVPLMRPDGWRMAADGNWIVDVGVHFVAALRLVLGEVELVHVVRQSLRPELQPFDTFAATLRAQTAPFALGVWLFSLSVPKATPRTISGLSDLDLQISGRNGTLVVSRGAVELRDTDGRTRAASRGFQGPSVAYALRAAARGGSFGALAAAVAPLEAWKDLELVEAVLQQDLAKDRLVEL</sequence>
<dbReference type="Proteomes" id="UP001642484">
    <property type="component" value="Unassembled WGS sequence"/>
</dbReference>
<dbReference type="InterPro" id="IPR036961">
    <property type="entry name" value="Kinesin_motor_dom_sf"/>
</dbReference>
<dbReference type="EMBL" id="CAXAMN010010347">
    <property type="protein sequence ID" value="CAK9031556.1"/>
    <property type="molecule type" value="Genomic_DNA"/>
</dbReference>
<dbReference type="InterPro" id="IPR001752">
    <property type="entry name" value="Kinesin_motor_dom"/>
</dbReference>
<reference evidence="4 5" key="1">
    <citation type="submission" date="2024-02" db="EMBL/GenBank/DDBJ databases">
        <authorList>
            <person name="Chen Y."/>
            <person name="Shah S."/>
            <person name="Dougan E. K."/>
            <person name="Thang M."/>
            <person name="Chan C."/>
        </authorList>
    </citation>
    <scope>NUCLEOTIDE SEQUENCE [LARGE SCALE GENOMIC DNA]</scope>
</reference>
<keyword evidence="5" id="KW-1185">Reference proteome</keyword>
<evidence type="ECO:0000256" key="2">
    <source>
        <dbReference type="SAM" id="Coils"/>
    </source>
</evidence>
<dbReference type="InterPro" id="IPR027417">
    <property type="entry name" value="P-loop_NTPase"/>
</dbReference>
<dbReference type="Pfam" id="PF22725">
    <property type="entry name" value="GFO_IDH_MocA_C3"/>
    <property type="match status" value="1"/>
</dbReference>
<organism evidence="4 5">
    <name type="scientific">Durusdinium trenchii</name>
    <dbReference type="NCBI Taxonomy" id="1381693"/>
    <lineage>
        <taxon>Eukaryota</taxon>
        <taxon>Sar</taxon>
        <taxon>Alveolata</taxon>
        <taxon>Dinophyceae</taxon>
        <taxon>Suessiales</taxon>
        <taxon>Symbiodiniaceae</taxon>
        <taxon>Durusdinium</taxon>
    </lineage>
</organism>
<dbReference type="SUPFAM" id="SSF52540">
    <property type="entry name" value="P-loop containing nucleoside triphosphate hydrolases"/>
    <property type="match status" value="1"/>
</dbReference>
<dbReference type="SUPFAM" id="SSF51735">
    <property type="entry name" value="NAD(P)-binding Rossmann-fold domains"/>
    <property type="match status" value="1"/>
</dbReference>
<evidence type="ECO:0000256" key="1">
    <source>
        <dbReference type="ARBA" id="ARBA00010928"/>
    </source>
</evidence>
<dbReference type="InterPro" id="IPR055170">
    <property type="entry name" value="GFO_IDH_MocA-like_dom"/>
</dbReference>
<proteinExistence type="inferred from homology"/>
<comment type="caution">
    <text evidence="4">The sequence shown here is derived from an EMBL/GenBank/DDBJ whole genome shotgun (WGS) entry which is preliminary data.</text>
</comment>
<gene>
    <name evidence="4" type="ORF">CCMP2556_LOCUS18339</name>
</gene>
<feature type="coiled-coil region" evidence="2">
    <location>
        <begin position="417"/>
        <end position="444"/>
    </location>
</feature>
<evidence type="ECO:0000313" key="4">
    <source>
        <dbReference type="EMBL" id="CAK9031556.1"/>
    </source>
</evidence>
<protein>
    <recommendedName>
        <fullName evidence="3">Kinesin motor domain-containing protein</fullName>
    </recommendedName>
</protein>
<dbReference type="InterPro" id="IPR036291">
    <property type="entry name" value="NAD(P)-bd_dom_sf"/>
</dbReference>
<dbReference type="Gene3D" id="3.30.360.10">
    <property type="entry name" value="Dihydrodipicolinate Reductase, domain 2"/>
    <property type="match status" value="1"/>
</dbReference>
<feature type="domain" description="Kinesin motor" evidence="3">
    <location>
        <begin position="37"/>
        <end position="383"/>
    </location>
</feature>
<dbReference type="PANTHER" id="PTHR42840">
    <property type="entry name" value="NAD(P)-BINDING ROSSMANN-FOLD SUPERFAMILY PROTEIN-RELATED"/>
    <property type="match status" value="1"/>
</dbReference>
<keyword evidence="2" id="KW-0175">Coiled coil</keyword>
<dbReference type="Gene3D" id="3.40.850.10">
    <property type="entry name" value="Kinesin motor domain"/>
    <property type="match status" value="1"/>
</dbReference>
<dbReference type="Gene3D" id="3.40.50.720">
    <property type="entry name" value="NAD(P)-binding Rossmann-like Domain"/>
    <property type="match status" value="1"/>
</dbReference>
<name>A0ABP0KXE6_9DINO</name>
<dbReference type="Pfam" id="PF01408">
    <property type="entry name" value="GFO_IDH_MocA"/>
    <property type="match status" value="1"/>
</dbReference>
<dbReference type="InterPro" id="IPR000683">
    <property type="entry name" value="Gfo/Idh/MocA-like_OxRdtase_N"/>
</dbReference>
<dbReference type="PRINTS" id="PR00380">
    <property type="entry name" value="KINESINHEAVY"/>
</dbReference>